<keyword evidence="2" id="KW-1133">Transmembrane helix</keyword>
<dbReference type="InterPro" id="IPR042280">
    <property type="entry name" value="SLC3A2"/>
</dbReference>
<name>A0A267EXJ6_9PLAT</name>
<feature type="region of interest" description="Disordered" evidence="1">
    <location>
        <begin position="1"/>
        <end position="117"/>
    </location>
</feature>
<dbReference type="InterPro" id="IPR006047">
    <property type="entry name" value="GH13_cat_dom"/>
</dbReference>
<feature type="domain" description="Glycosyl hydrolase family 13 catalytic" evidence="3">
    <location>
        <begin position="186"/>
        <end position="554"/>
    </location>
</feature>
<dbReference type="Gene3D" id="3.20.20.80">
    <property type="entry name" value="Glycosidases"/>
    <property type="match status" value="2"/>
</dbReference>
<dbReference type="GO" id="GO:0016324">
    <property type="term" value="C:apical plasma membrane"/>
    <property type="evidence" value="ECO:0007669"/>
    <property type="project" value="TreeGrafter"/>
</dbReference>
<dbReference type="PANTHER" id="PTHR46673">
    <property type="entry name" value="4F2 CELL-SURFACE ANTIGEN HEAVY CHAIN"/>
    <property type="match status" value="1"/>
</dbReference>
<dbReference type="STRING" id="282301.A0A267EXJ6"/>
<keyword evidence="2" id="KW-0472">Membrane</keyword>
<dbReference type="GO" id="GO:0015190">
    <property type="term" value="F:L-leucine transmembrane transporter activity"/>
    <property type="evidence" value="ECO:0007669"/>
    <property type="project" value="TreeGrafter"/>
</dbReference>
<dbReference type="InterPro" id="IPR031984">
    <property type="entry name" value="SLC3A2_N"/>
</dbReference>
<accession>A0A267EXJ6</accession>
<dbReference type="PANTHER" id="PTHR46673:SF1">
    <property type="entry name" value="4F2 CELL-SURFACE ANTIGEN HEAVY CHAIN"/>
    <property type="match status" value="1"/>
</dbReference>
<protein>
    <recommendedName>
        <fullName evidence="3">Glycosyl hydrolase family 13 catalytic domain-containing protein</fullName>
    </recommendedName>
</protein>
<dbReference type="AlphaFoldDB" id="A0A267EXJ6"/>
<dbReference type="GO" id="GO:0016323">
    <property type="term" value="C:basolateral plasma membrane"/>
    <property type="evidence" value="ECO:0007669"/>
    <property type="project" value="TreeGrafter"/>
</dbReference>
<comment type="caution">
    <text evidence="4">The sequence shown here is derived from an EMBL/GenBank/DDBJ whole genome shotgun (WGS) entry which is preliminary data.</text>
</comment>
<dbReference type="Pfam" id="PF00128">
    <property type="entry name" value="Alpha-amylase"/>
    <property type="match status" value="1"/>
</dbReference>
<evidence type="ECO:0000256" key="2">
    <source>
        <dbReference type="SAM" id="Phobius"/>
    </source>
</evidence>
<dbReference type="SMART" id="SM00642">
    <property type="entry name" value="Aamy"/>
    <property type="match status" value="1"/>
</dbReference>
<evidence type="ECO:0000313" key="4">
    <source>
        <dbReference type="EMBL" id="PAA65452.1"/>
    </source>
</evidence>
<dbReference type="Pfam" id="PF16028">
    <property type="entry name" value="SLC3A2_N"/>
    <property type="match status" value="1"/>
</dbReference>
<proteinExistence type="predicted"/>
<dbReference type="GO" id="GO:0015173">
    <property type="term" value="F:aromatic amino acid transmembrane transporter activity"/>
    <property type="evidence" value="ECO:0007669"/>
    <property type="project" value="TreeGrafter"/>
</dbReference>
<dbReference type="InterPro" id="IPR017853">
    <property type="entry name" value="GH"/>
</dbReference>
<keyword evidence="2" id="KW-0812">Transmembrane</keyword>
<evidence type="ECO:0000256" key="1">
    <source>
        <dbReference type="SAM" id="MobiDB-lite"/>
    </source>
</evidence>
<dbReference type="Proteomes" id="UP000215902">
    <property type="component" value="Unassembled WGS sequence"/>
</dbReference>
<sequence length="717" mass="76186">MVNPGDNEAANSEATTVDKHASSAGAANEAEEVDTDDQGRALLLNDAAPSNDERRPGDIELADVARVPDVQVAGDPNGDLEAGAGGVDAAKRKGSPIRADGATKAKKKSETSADDEERGLQFAGLTKDELEQFAKDPFWHRLRLILFVLFWAVWLAMFAAVIIIIVLSPRCPPRPTRQFWQSPFYRVEVRSFAPDPAAPAVPSRSGSLAGLAGKVDYIRYLGINNFLLGSLVKRESSGCPLDFAAMDTSLGSLDQIRALTKRGRKKGFQLMMELDVSQADPAWKLPGAEGGSEKAFLPDSTKFDRMLSRDGQPAWSGGLLHTPQSACNSLNTSSARVRRALFDAMSAWLDAGLSGFSLTNAAFLMPKKTNMGKDNIPPAGSPAPSDWYRTDPAAWLNSPDGANFVRSARAFIDAEADRRGRELALFVDLGDVAYPIRFANLSAATFGAHAVVHTGLGRPLLPATPAPDGGLRAAVDAALAAAGTGSSGSFAWASNWPYLRRDSSPALAVLGLNLPGLGMVYYGQELGMSHVAAYRLSANLTSYLTGADSTDPASSPMQWTGSVANAGWLPDPADNLSWAGDLSVRASDIRSANLRKLNASGYSDSNLKLIKQLVGMATSLESLQWGAAAALPNLPADPELVGFTRKAYRFPAVLVLINNGDQVHTVDPSDSAGGSSGQLKLLYSWGSASHSYSVGSQYKFSHLYVPSRTALVFVVDG</sequence>
<dbReference type="OrthoDB" id="1740265at2759"/>
<keyword evidence="5" id="KW-1185">Reference proteome</keyword>
<dbReference type="GO" id="GO:0015180">
    <property type="term" value="F:L-alanine transmembrane transporter activity"/>
    <property type="evidence" value="ECO:0007669"/>
    <property type="project" value="TreeGrafter"/>
</dbReference>
<organism evidence="4 5">
    <name type="scientific">Macrostomum lignano</name>
    <dbReference type="NCBI Taxonomy" id="282301"/>
    <lineage>
        <taxon>Eukaryota</taxon>
        <taxon>Metazoa</taxon>
        <taxon>Spiralia</taxon>
        <taxon>Lophotrochozoa</taxon>
        <taxon>Platyhelminthes</taxon>
        <taxon>Rhabditophora</taxon>
        <taxon>Macrostomorpha</taxon>
        <taxon>Macrostomida</taxon>
        <taxon>Macrostomidae</taxon>
        <taxon>Macrostomum</taxon>
    </lineage>
</organism>
<feature type="transmembrane region" description="Helical" evidence="2">
    <location>
        <begin position="144"/>
        <end position="167"/>
    </location>
</feature>
<dbReference type="GO" id="GO:0015823">
    <property type="term" value="P:phenylalanine transport"/>
    <property type="evidence" value="ECO:0007669"/>
    <property type="project" value="TreeGrafter"/>
</dbReference>
<gene>
    <name evidence="4" type="ORF">BOX15_Mlig034295g1</name>
</gene>
<evidence type="ECO:0000259" key="3">
    <source>
        <dbReference type="SMART" id="SM00642"/>
    </source>
</evidence>
<dbReference type="SUPFAM" id="SSF51445">
    <property type="entry name" value="(Trans)glycosidases"/>
    <property type="match status" value="1"/>
</dbReference>
<dbReference type="GO" id="GO:0005975">
    <property type="term" value="P:carbohydrate metabolic process"/>
    <property type="evidence" value="ECO:0007669"/>
    <property type="project" value="InterPro"/>
</dbReference>
<evidence type="ECO:0000313" key="5">
    <source>
        <dbReference type="Proteomes" id="UP000215902"/>
    </source>
</evidence>
<reference evidence="4 5" key="1">
    <citation type="submission" date="2017-06" db="EMBL/GenBank/DDBJ databases">
        <title>A platform for efficient transgenesis in Macrostomum lignano, a flatworm model organism for stem cell research.</title>
        <authorList>
            <person name="Berezikov E."/>
        </authorList>
    </citation>
    <scope>NUCLEOTIDE SEQUENCE [LARGE SCALE GENOMIC DNA]</scope>
    <source>
        <strain evidence="4">DV1</strain>
        <tissue evidence="4">Whole organism</tissue>
    </source>
</reference>
<dbReference type="EMBL" id="NIVC01001652">
    <property type="protein sequence ID" value="PAA65452.1"/>
    <property type="molecule type" value="Genomic_DNA"/>
</dbReference>
<dbReference type="GO" id="GO:1903801">
    <property type="term" value="P:L-leucine import across plasma membrane"/>
    <property type="evidence" value="ECO:0007669"/>
    <property type="project" value="TreeGrafter"/>
</dbReference>
<dbReference type="GO" id="GO:1904273">
    <property type="term" value="P:L-alanine import across plasma membrane"/>
    <property type="evidence" value="ECO:0007669"/>
    <property type="project" value="TreeGrafter"/>
</dbReference>